<protein>
    <recommendedName>
        <fullName evidence="10">dITP/XTP pyrophosphatase</fullName>
        <ecNumber evidence="10">3.6.1.66</ecNumber>
    </recommendedName>
    <alternativeName>
        <fullName evidence="10">Non-canonical purine NTP pyrophosphatase</fullName>
    </alternativeName>
    <alternativeName>
        <fullName evidence="10">Non-standard purine NTP pyrophosphatase</fullName>
    </alternativeName>
    <alternativeName>
        <fullName evidence="10">Nucleoside-triphosphate diphosphatase</fullName>
    </alternativeName>
    <alternativeName>
        <fullName evidence="10">Nucleoside-triphosphate pyrophosphatase</fullName>
        <shortName evidence="10">NTPase</shortName>
    </alternativeName>
</protein>
<reference evidence="13" key="1">
    <citation type="submission" date="2016-10" db="EMBL/GenBank/DDBJ databases">
        <authorList>
            <person name="Varghese N."/>
            <person name="Submissions S."/>
        </authorList>
    </citation>
    <scope>NUCLEOTIDE SEQUENCE [LARGE SCALE GENOMIC DNA]</scope>
    <source>
        <strain evidence="13">CGMCC 1.8895</strain>
    </source>
</reference>
<proteinExistence type="inferred from homology"/>
<dbReference type="GO" id="GO:0046872">
    <property type="term" value="F:metal ion binding"/>
    <property type="evidence" value="ECO:0007669"/>
    <property type="project" value="UniProtKB-KW"/>
</dbReference>
<comment type="catalytic activity">
    <reaction evidence="10">
        <text>ITP + H2O = IMP + diphosphate + H(+)</text>
        <dbReference type="Rhea" id="RHEA:29399"/>
        <dbReference type="ChEBI" id="CHEBI:15377"/>
        <dbReference type="ChEBI" id="CHEBI:15378"/>
        <dbReference type="ChEBI" id="CHEBI:33019"/>
        <dbReference type="ChEBI" id="CHEBI:58053"/>
        <dbReference type="ChEBI" id="CHEBI:61402"/>
        <dbReference type="EC" id="3.6.1.66"/>
    </reaction>
</comment>
<dbReference type="GO" id="GO:0036222">
    <property type="term" value="F:XTP diphosphatase activity"/>
    <property type="evidence" value="ECO:0007669"/>
    <property type="project" value="UniProtKB-UniRule"/>
</dbReference>
<evidence type="ECO:0000256" key="8">
    <source>
        <dbReference type="ARBA" id="ARBA00051875"/>
    </source>
</evidence>
<evidence type="ECO:0000256" key="11">
    <source>
        <dbReference type="RuleBase" id="RU003781"/>
    </source>
</evidence>
<comment type="catalytic activity">
    <reaction evidence="9 10">
        <text>XTP + H2O = XMP + diphosphate + H(+)</text>
        <dbReference type="Rhea" id="RHEA:28610"/>
        <dbReference type="ChEBI" id="CHEBI:15377"/>
        <dbReference type="ChEBI" id="CHEBI:15378"/>
        <dbReference type="ChEBI" id="CHEBI:33019"/>
        <dbReference type="ChEBI" id="CHEBI:57464"/>
        <dbReference type="ChEBI" id="CHEBI:61314"/>
        <dbReference type="EC" id="3.6.1.66"/>
    </reaction>
</comment>
<gene>
    <name evidence="12" type="ORF">SAMN05216216_11844</name>
</gene>
<dbReference type="STRING" id="576118.SAMN05216216_11844"/>
<keyword evidence="3 10" id="KW-0479">Metal-binding</keyword>
<evidence type="ECO:0000256" key="5">
    <source>
        <dbReference type="ARBA" id="ARBA00022801"/>
    </source>
</evidence>
<feature type="active site" description="Proton acceptor" evidence="10">
    <location>
        <position position="69"/>
    </location>
</feature>
<dbReference type="RefSeq" id="WP_092987057.1">
    <property type="nucleotide sequence ID" value="NZ_FNFY01000018.1"/>
</dbReference>
<dbReference type="GO" id="GO:0000166">
    <property type="term" value="F:nucleotide binding"/>
    <property type="evidence" value="ECO:0007669"/>
    <property type="project" value="UniProtKB-KW"/>
</dbReference>
<organism evidence="12 13">
    <name type="scientific">Lacicoccus qingdaonensis</name>
    <dbReference type="NCBI Taxonomy" id="576118"/>
    <lineage>
        <taxon>Bacteria</taxon>
        <taxon>Bacillati</taxon>
        <taxon>Bacillota</taxon>
        <taxon>Bacilli</taxon>
        <taxon>Bacillales</taxon>
        <taxon>Salinicoccaceae</taxon>
        <taxon>Lacicoccus</taxon>
    </lineage>
</organism>
<dbReference type="CDD" id="cd00515">
    <property type="entry name" value="HAM1"/>
    <property type="match status" value="1"/>
</dbReference>
<comment type="function">
    <text evidence="10">Pyrophosphatase that catalyzes the hydrolysis of nucleoside triphosphates to their monophosphate derivatives, with a high preference for the non-canonical purine nucleotides XTP (xanthosine triphosphate), dITP (deoxyinosine triphosphate) and ITP. Seems to function as a house-cleaning enzyme that removes non-canonical purine nucleotides from the nucleotide pool, thus preventing their incorporation into DNA/RNA and avoiding chromosomal lesions.</text>
</comment>
<dbReference type="InterPro" id="IPR029001">
    <property type="entry name" value="ITPase-like_fam"/>
</dbReference>
<dbReference type="OrthoDB" id="9807456at2"/>
<keyword evidence="6 10" id="KW-0460">Magnesium</keyword>
<sequence>MSGKIVIATGNKGKINDFKAVFTDYEVVGIKEMLSDFEVEETADTFGGNAILKAEAASEALGLPVISDDSGLSVNALEGAPGVYSARYSGVNATDESNNAKLLEALEGVTERSAHFTCVIALSVPGEETRTYTGVLEGEILTEPFGTYGFGYDPLFRTSEGIYLGMINSGEKGKISHRSKALKELMKDKEVFEKLTSN</sequence>
<dbReference type="InterPro" id="IPR002637">
    <property type="entry name" value="RdgB/HAM1"/>
</dbReference>
<feature type="binding site" evidence="10">
    <location>
        <begin position="9"/>
        <end position="14"/>
    </location>
    <ligand>
        <name>substrate</name>
    </ligand>
</feature>
<feature type="binding site" evidence="10">
    <location>
        <position position="69"/>
    </location>
    <ligand>
        <name>Mg(2+)</name>
        <dbReference type="ChEBI" id="CHEBI:18420"/>
    </ligand>
</feature>
<comment type="cofactor">
    <cofactor evidence="10">
        <name>Mg(2+)</name>
        <dbReference type="ChEBI" id="CHEBI:18420"/>
    </cofactor>
    <text evidence="10">Binds 1 Mg(2+) ion per subunit.</text>
</comment>
<comment type="catalytic activity">
    <reaction evidence="8 10">
        <text>dITP + H2O = dIMP + diphosphate + H(+)</text>
        <dbReference type="Rhea" id="RHEA:28342"/>
        <dbReference type="ChEBI" id="CHEBI:15377"/>
        <dbReference type="ChEBI" id="CHEBI:15378"/>
        <dbReference type="ChEBI" id="CHEBI:33019"/>
        <dbReference type="ChEBI" id="CHEBI:61194"/>
        <dbReference type="ChEBI" id="CHEBI:61382"/>
        <dbReference type="EC" id="3.6.1.66"/>
    </reaction>
</comment>
<evidence type="ECO:0000256" key="1">
    <source>
        <dbReference type="ARBA" id="ARBA00008023"/>
    </source>
</evidence>
<dbReference type="InterPro" id="IPR020922">
    <property type="entry name" value="dITP/XTP_pyrophosphatase"/>
</dbReference>
<comment type="subunit">
    <text evidence="2 10">Homodimer.</text>
</comment>
<dbReference type="GO" id="GO:0009146">
    <property type="term" value="P:purine nucleoside triphosphate catabolic process"/>
    <property type="evidence" value="ECO:0007669"/>
    <property type="project" value="UniProtKB-UniRule"/>
</dbReference>
<dbReference type="Gene3D" id="3.90.950.10">
    <property type="match status" value="1"/>
</dbReference>
<keyword evidence="13" id="KW-1185">Reference proteome</keyword>
<dbReference type="GO" id="GO:0017111">
    <property type="term" value="F:ribonucleoside triphosphate phosphatase activity"/>
    <property type="evidence" value="ECO:0007669"/>
    <property type="project" value="InterPro"/>
</dbReference>
<dbReference type="SUPFAM" id="SSF52972">
    <property type="entry name" value="ITPase-like"/>
    <property type="match status" value="1"/>
</dbReference>
<evidence type="ECO:0000313" key="12">
    <source>
        <dbReference type="EMBL" id="SDL02550.1"/>
    </source>
</evidence>
<dbReference type="NCBIfam" id="TIGR00042">
    <property type="entry name" value="RdgB/HAM1 family non-canonical purine NTP pyrophosphatase"/>
    <property type="match status" value="1"/>
</dbReference>
<evidence type="ECO:0000256" key="7">
    <source>
        <dbReference type="ARBA" id="ARBA00023080"/>
    </source>
</evidence>
<dbReference type="GO" id="GO:0005829">
    <property type="term" value="C:cytosol"/>
    <property type="evidence" value="ECO:0007669"/>
    <property type="project" value="TreeGrafter"/>
</dbReference>
<dbReference type="Proteomes" id="UP000199008">
    <property type="component" value="Unassembled WGS sequence"/>
</dbReference>
<feature type="binding site" evidence="10">
    <location>
        <position position="40"/>
    </location>
    <ligand>
        <name>Mg(2+)</name>
        <dbReference type="ChEBI" id="CHEBI:18420"/>
    </ligand>
</feature>
<evidence type="ECO:0000256" key="10">
    <source>
        <dbReference type="HAMAP-Rule" id="MF_01405"/>
    </source>
</evidence>
<evidence type="ECO:0000256" key="2">
    <source>
        <dbReference type="ARBA" id="ARBA00011738"/>
    </source>
</evidence>
<keyword evidence="7 10" id="KW-0546">Nucleotide metabolism</keyword>
<dbReference type="GO" id="GO:0036220">
    <property type="term" value="F:ITP diphosphatase activity"/>
    <property type="evidence" value="ECO:0007669"/>
    <property type="project" value="UniProtKB-UniRule"/>
</dbReference>
<feature type="binding site" evidence="10">
    <location>
        <position position="172"/>
    </location>
    <ligand>
        <name>substrate</name>
    </ligand>
</feature>
<comment type="similarity">
    <text evidence="1 10 11">Belongs to the HAM1 NTPase family.</text>
</comment>
<dbReference type="Pfam" id="PF01725">
    <property type="entry name" value="Ham1p_like"/>
    <property type="match status" value="1"/>
</dbReference>
<dbReference type="FunFam" id="3.90.950.10:FF:000001">
    <property type="entry name" value="dITP/XTP pyrophosphatase"/>
    <property type="match status" value="1"/>
</dbReference>
<evidence type="ECO:0000256" key="3">
    <source>
        <dbReference type="ARBA" id="ARBA00022723"/>
    </source>
</evidence>
<evidence type="ECO:0000256" key="9">
    <source>
        <dbReference type="ARBA" id="ARBA00052017"/>
    </source>
</evidence>
<dbReference type="EMBL" id="FNFY01000018">
    <property type="protein sequence ID" value="SDL02550.1"/>
    <property type="molecule type" value="Genomic_DNA"/>
</dbReference>
<feature type="binding site" evidence="10">
    <location>
        <position position="70"/>
    </location>
    <ligand>
        <name>substrate</name>
    </ligand>
</feature>
<dbReference type="AlphaFoldDB" id="A0A1G9GPC0"/>
<dbReference type="PANTHER" id="PTHR11067">
    <property type="entry name" value="INOSINE TRIPHOSPHATE PYROPHOSPHATASE/HAM1 PROTEIN"/>
    <property type="match status" value="1"/>
</dbReference>
<accession>A0A1G9GPC0</accession>
<dbReference type="GO" id="GO:0009117">
    <property type="term" value="P:nucleotide metabolic process"/>
    <property type="evidence" value="ECO:0007669"/>
    <property type="project" value="UniProtKB-KW"/>
</dbReference>
<keyword evidence="5 10" id="KW-0378">Hydrolase</keyword>
<evidence type="ECO:0000256" key="4">
    <source>
        <dbReference type="ARBA" id="ARBA00022741"/>
    </source>
</evidence>
<evidence type="ECO:0000256" key="6">
    <source>
        <dbReference type="ARBA" id="ARBA00022842"/>
    </source>
</evidence>
<evidence type="ECO:0000313" key="13">
    <source>
        <dbReference type="Proteomes" id="UP000199008"/>
    </source>
</evidence>
<feature type="binding site" evidence="10">
    <location>
        <begin position="177"/>
        <end position="178"/>
    </location>
    <ligand>
        <name>substrate</name>
    </ligand>
</feature>
<name>A0A1G9GPC0_9BACL</name>
<keyword evidence="4 10" id="KW-0547">Nucleotide-binding</keyword>
<dbReference type="GO" id="GO:0035870">
    <property type="term" value="F:dITP diphosphatase activity"/>
    <property type="evidence" value="ECO:0007669"/>
    <property type="project" value="UniProtKB-UniRule"/>
</dbReference>
<dbReference type="EC" id="3.6.1.66" evidence="10"/>
<feature type="binding site" evidence="10">
    <location>
        <begin position="150"/>
        <end position="153"/>
    </location>
    <ligand>
        <name>substrate</name>
    </ligand>
</feature>
<dbReference type="PANTHER" id="PTHR11067:SF9">
    <property type="entry name" value="INOSINE TRIPHOSPHATE PYROPHOSPHATASE"/>
    <property type="match status" value="1"/>
</dbReference>
<dbReference type="HAMAP" id="MF_01405">
    <property type="entry name" value="Non_canon_purine_NTPase"/>
    <property type="match status" value="1"/>
</dbReference>